<reference evidence="1" key="1">
    <citation type="journal article" date="2011" name="Genome Biol.">
        <title>The draft genome of the carcinogenic human liver fluke Clonorchis sinensis.</title>
        <authorList>
            <person name="Wang X."/>
            <person name="Chen W."/>
            <person name="Huang Y."/>
            <person name="Sun J."/>
            <person name="Men J."/>
            <person name="Liu H."/>
            <person name="Luo F."/>
            <person name="Guo L."/>
            <person name="Lv X."/>
            <person name="Deng C."/>
            <person name="Zhou C."/>
            <person name="Fan Y."/>
            <person name="Li X."/>
            <person name="Huang L."/>
            <person name="Hu Y."/>
            <person name="Liang C."/>
            <person name="Hu X."/>
            <person name="Xu J."/>
            <person name="Yu X."/>
        </authorList>
    </citation>
    <scope>NUCLEOTIDE SEQUENCE [LARGE SCALE GENOMIC DNA]</scope>
    <source>
        <strain evidence="1">Henan</strain>
    </source>
</reference>
<dbReference type="Gene3D" id="3.40.50.300">
    <property type="entry name" value="P-loop containing nucleotide triphosphate hydrolases"/>
    <property type="match status" value="1"/>
</dbReference>
<name>G7YY59_CLOSI</name>
<gene>
    <name evidence="1" type="ORF">CLF_113317</name>
</gene>
<dbReference type="EMBL" id="DF145151">
    <property type="protein sequence ID" value="GAA57888.1"/>
    <property type="molecule type" value="Genomic_DNA"/>
</dbReference>
<accession>G7YY59</accession>
<dbReference type="InterPro" id="IPR027417">
    <property type="entry name" value="P-loop_NTPase"/>
</dbReference>
<keyword evidence="2" id="KW-1185">Reference proteome</keyword>
<reference key="2">
    <citation type="submission" date="2011-10" db="EMBL/GenBank/DDBJ databases">
        <title>The genome and transcriptome sequence of Clonorchis sinensis provide insights into the carcinogenic liver fluke.</title>
        <authorList>
            <person name="Wang X."/>
            <person name="Huang Y."/>
            <person name="Chen W."/>
            <person name="Liu H."/>
            <person name="Guo L."/>
            <person name="Chen Y."/>
            <person name="Luo F."/>
            <person name="Zhou W."/>
            <person name="Sun J."/>
            <person name="Mao Q."/>
            <person name="Liang P."/>
            <person name="Zhou C."/>
            <person name="Tian Y."/>
            <person name="Men J."/>
            <person name="Lv X."/>
            <person name="Huang L."/>
            <person name="Zhou J."/>
            <person name="Hu Y."/>
            <person name="Li R."/>
            <person name="Zhang F."/>
            <person name="Lei H."/>
            <person name="Li X."/>
            <person name="Hu X."/>
            <person name="Liang C."/>
            <person name="Xu J."/>
            <person name="Wu Z."/>
            <person name="Yu X."/>
        </authorList>
    </citation>
    <scope>NUCLEOTIDE SEQUENCE</scope>
    <source>
        <strain>Henan</strain>
    </source>
</reference>
<dbReference type="AlphaFoldDB" id="G7YY59"/>
<proteinExistence type="predicted"/>
<sequence>MEDYWPEEFDVPCHPDSRQAKGYSRRFLPTLYHLYPQLLVGHLYAESGRPVLIYGPQASGKTQLARAICHRAYTARRKMNSSRLDARRILACTFPRGDEYTKGSGDRQLTNMRGPWMIE</sequence>
<evidence type="ECO:0000313" key="2">
    <source>
        <dbReference type="Proteomes" id="UP000008909"/>
    </source>
</evidence>
<feature type="non-terminal residue" evidence="1">
    <location>
        <position position="119"/>
    </location>
</feature>
<dbReference type="Proteomes" id="UP000008909">
    <property type="component" value="Unassembled WGS sequence"/>
</dbReference>
<organism evidence="1 2">
    <name type="scientific">Clonorchis sinensis</name>
    <name type="common">Chinese liver fluke</name>
    <dbReference type="NCBI Taxonomy" id="79923"/>
    <lineage>
        <taxon>Eukaryota</taxon>
        <taxon>Metazoa</taxon>
        <taxon>Spiralia</taxon>
        <taxon>Lophotrochozoa</taxon>
        <taxon>Platyhelminthes</taxon>
        <taxon>Trematoda</taxon>
        <taxon>Digenea</taxon>
        <taxon>Opisthorchiida</taxon>
        <taxon>Opisthorchiata</taxon>
        <taxon>Opisthorchiidae</taxon>
        <taxon>Clonorchis</taxon>
    </lineage>
</organism>
<evidence type="ECO:0000313" key="1">
    <source>
        <dbReference type="EMBL" id="GAA57888.1"/>
    </source>
</evidence>
<protein>
    <submittedName>
        <fullName evidence="1">Normocyte-binding protein 1</fullName>
    </submittedName>
</protein>
<dbReference type="SUPFAM" id="SSF52540">
    <property type="entry name" value="P-loop containing nucleoside triphosphate hydrolases"/>
    <property type="match status" value="1"/>
</dbReference>